<sequence length="532" mass="59409">NAQLIIPTNYGFVTGTTIKTNSLTQFAYLGIPYAQPPINQLRFEPPVPVKSWKGVLNVTQYQSSCPQRLPIRFTDSKSPSSQINEDCLYLNIFTSNPSNVANMSVLVYIHGGGYVLGSGSQWQGQILAAHENIVVVTINYRVGVLGFMTSGEEDSARRAIQANLGLLDQSLALQWVKDNIENFGGNPDFITIAGNSAGGLSAMYHLVMPSSKGLFRGAILQSGPYGTIPSYIKSGTSMPDTLARAKISFQQFSSLANCTKNTTSKIVECLKTLSVQQLLNIQSTLRPRNRILTSPVADGNNVQEALHTAIPAGRFHKVNIMLGTTLNDGYFRLPSMPNAVTGIPRQNFISTTNNSFPFASQRVKLSIQYRYTNWSNANSPISNRDQYGELFNDFVFAIPNIYYADQLSRFVPTYKYIFAHRTSGTWQPSYVKVAHTMEIPYMLGYPLDKPSEYPSTFNAEEVTLCRHVLSYWGSFIREGNPTDLRSPIMWPKYTQDTRQYLWIAPNFQIKSNYLAANSAFWNQYLPQLASQT</sequence>
<dbReference type="InterPro" id="IPR051093">
    <property type="entry name" value="Neuroligin/BSAL"/>
</dbReference>
<reference evidence="7 8" key="1">
    <citation type="journal article" date="2008" name="Nature">
        <title>The Trichoplax genome and the nature of placozoans.</title>
        <authorList>
            <person name="Srivastava M."/>
            <person name="Begovic E."/>
            <person name="Chapman J."/>
            <person name="Putnam N.H."/>
            <person name="Hellsten U."/>
            <person name="Kawashima T."/>
            <person name="Kuo A."/>
            <person name="Mitros T."/>
            <person name="Salamov A."/>
            <person name="Carpenter M.L."/>
            <person name="Signorovitch A.Y."/>
            <person name="Moreno M.A."/>
            <person name="Kamm K."/>
            <person name="Grimwood J."/>
            <person name="Schmutz J."/>
            <person name="Shapiro H."/>
            <person name="Grigoriev I.V."/>
            <person name="Buss L.W."/>
            <person name="Schierwater B."/>
            <person name="Dellaporta S.L."/>
            <person name="Rokhsar D.S."/>
        </authorList>
    </citation>
    <scope>NUCLEOTIDE SEQUENCE [LARGE SCALE GENOMIC DNA]</scope>
    <source>
        <strain evidence="7 8">Grell-BS-1999</strain>
    </source>
</reference>
<keyword evidence="2" id="KW-0719">Serine esterase</keyword>
<dbReference type="KEGG" id="tad:TRIADDRAFT_2392"/>
<keyword evidence="4" id="KW-1015">Disulfide bond</keyword>
<gene>
    <name evidence="7" type="ORF">TRIADDRAFT_2392</name>
</gene>
<feature type="non-terminal residue" evidence="7">
    <location>
        <position position="1"/>
    </location>
</feature>
<keyword evidence="3 5" id="KW-0378">Hydrolase</keyword>
<dbReference type="OMA" id="ANCTKNT"/>
<evidence type="ECO:0000259" key="6">
    <source>
        <dbReference type="Pfam" id="PF00135"/>
    </source>
</evidence>
<dbReference type="GO" id="GO:0052689">
    <property type="term" value="F:carboxylic ester hydrolase activity"/>
    <property type="evidence" value="ECO:0007669"/>
    <property type="project" value="UniProtKB-KW"/>
</dbReference>
<dbReference type="eggNOG" id="KOG4389">
    <property type="taxonomic scope" value="Eukaryota"/>
</dbReference>
<dbReference type="Pfam" id="PF00135">
    <property type="entry name" value="COesterase"/>
    <property type="match status" value="1"/>
</dbReference>
<dbReference type="OrthoDB" id="3200163at2759"/>
<protein>
    <recommendedName>
        <fullName evidence="5">Carboxylic ester hydrolase</fullName>
        <ecNumber evidence="5">3.1.1.-</ecNumber>
    </recommendedName>
</protein>
<evidence type="ECO:0000256" key="3">
    <source>
        <dbReference type="ARBA" id="ARBA00022801"/>
    </source>
</evidence>
<dbReference type="FunFam" id="3.40.50.1820:FF:000029">
    <property type="entry name" value="Acetylcholinesterase"/>
    <property type="match status" value="1"/>
</dbReference>
<dbReference type="SUPFAM" id="SSF53474">
    <property type="entry name" value="alpha/beta-Hydrolases"/>
    <property type="match status" value="1"/>
</dbReference>
<comment type="similarity">
    <text evidence="1 5">Belongs to the type-B carboxylesterase/lipase family.</text>
</comment>
<feature type="domain" description="Carboxylesterase type B" evidence="6">
    <location>
        <begin position="4"/>
        <end position="521"/>
    </location>
</feature>
<keyword evidence="8" id="KW-1185">Reference proteome</keyword>
<dbReference type="InterPro" id="IPR002018">
    <property type="entry name" value="CarbesteraseB"/>
</dbReference>
<dbReference type="PANTHER" id="PTHR43903">
    <property type="entry name" value="NEUROLIGIN"/>
    <property type="match status" value="1"/>
</dbReference>
<feature type="non-terminal residue" evidence="7">
    <location>
        <position position="532"/>
    </location>
</feature>
<organism evidence="7 8">
    <name type="scientific">Trichoplax adhaerens</name>
    <name type="common">Trichoplax reptans</name>
    <dbReference type="NCBI Taxonomy" id="10228"/>
    <lineage>
        <taxon>Eukaryota</taxon>
        <taxon>Metazoa</taxon>
        <taxon>Placozoa</taxon>
        <taxon>Uniplacotomia</taxon>
        <taxon>Trichoplacea</taxon>
        <taxon>Trichoplacidae</taxon>
        <taxon>Trichoplax</taxon>
    </lineage>
</organism>
<dbReference type="InParanoid" id="B3SA27"/>
<evidence type="ECO:0000256" key="1">
    <source>
        <dbReference type="ARBA" id="ARBA00005964"/>
    </source>
</evidence>
<dbReference type="InterPro" id="IPR019826">
    <property type="entry name" value="Carboxylesterase_B_AS"/>
</dbReference>
<dbReference type="AlphaFoldDB" id="B3SA27"/>
<dbReference type="FunCoup" id="B3SA27">
    <property type="interactions" value="228"/>
</dbReference>
<evidence type="ECO:0000256" key="2">
    <source>
        <dbReference type="ARBA" id="ARBA00022487"/>
    </source>
</evidence>
<dbReference type="HOGENOM" id="CLU_006586_13_0_1"/>
<evidence type="ECO:0000313" key="7">
    <source>
        <dbReference type="EMBL" id="EDV20443.1"/>
    </source>
</evidence>
<dbReference type="GeneID" id="6758349"/>
<name>B3SA27_TRIAD</name>
<dbReference type="CTD" id="6758349"/>
<dbReference type="ESTHER" id="triad-b3sa27">
    <property type="family name" value="Cholinesterase-like"/>
</dbReference>
<evidence type="ECO:0000256" key="4">
    <source>
        <dbReference type="ARBA" id="ARBA00023157"/>
    </source>
</evidence>
<dbReference type="InterPro" id="IPR029058">
    <property type="entry name" value="AB_hydrolase_fold"/>
</dbReference>
<dbReference type="RefSeq" id="XP_002117137.1">
    <property type="nucleotide sequence ID" value="XM_002117101.1"/>
</dbReference>
<evidence type="ECO:0000313" key="8">
    <source>
        <dbReference type="Proteomes" id="UP000009022"/>
    </source>
</evidence>
<dbReference type="EC" id="3.1.1.-" evidence="5"/>
<dbReference type="PROSITE" id="PS00122">
    <property type="entry name" value="CARBOXYLESTERASE_B_1"/>
    <property type="match status" value="1"/>
</dbReference>
<evidence type="ECO:0000256" key="5">
    <source>
        <dbReference type="RuleBase" id="RU361235"/>
    </source>
</evidence>
<dbReference type="Proteomes" id="UP000009022">
    <property type="component" value="Unassembled WGS sequence"/>
</dbReference>
<proteinExistence type="inferred from homology"/>
<dbReference type="Gene3D" id="3.40.50.1820">
    <property type="entry name" value="alpha/beta hydrolase"/>
    <property type="match status" value="1"/>
</dbReference>
<dbReference type="STRING" id="10228.B3SA27"/>
<dbReference type="EMBL" id="DS985260">
    <property type="protein sequence ID" value="EDV20443.1"/>
    <property type="molecule type" value="Genomic_DNA"/>
</dbReference>
<accession>B3SA27</accession>
<dbReference type="PhylomeDB" id="B3SA27"/>